<feature type="compositionally biased region" description="Basic and acidic residues" evidence="1">
    <location>
        <begin position="11"/>
        <end position="24"/>
    </location>
</feature>
<feature type="non-terminal residue" evidence="2">
    <location>
        <position position="55"/>
    </location>
</feature>
<evidence type="ECO:0000256" key="1">
    <source>
        <dbReference type="SAM" id="MobiDB-lite"/>
    </source>
</evidence>
<name>A0A433P7L2_9FUNG</name>
<feature type="region of interest" description="Disordered" evidence="1">
    <location>
        <begin position="1"/>
        <end position="27"/>
    </location>
</feature>
<protein>
    <submittedName>
        <fullName evidence="2">Uncharacterized protein</fullName>
    </submittedName>
</protein>
<evidence type="ECO:0000313" key="2">
    <source>
        <dbReference type="EMBL" id="RUS13485.1"/>
    </source>
</evidence>
<accession>A0A433P7L2</accession>
<gene>
    <name evidence="2" type="ORF">BC938DRAFT_477835</name>
</gene>
<comment type="caution">
    <text evidence="2">The sequence shown here is derived from an EMBL/GenBank/DDBJ whole genome shotgun (WGS) entry which is preliminary data.</text>
</comment>
<proteinExistence type="predicted"/>
<dbReference type="EMBL" id="RBNJ01029716">
    <property type="protein sequence ID" value="RUS13485.1"/>
    <property type="molecule type" value="Genomic_DNA"/>
</dbReference>
<sequence>MTPPSTSYTVEVKDAPEVPGEGKPRRNAAYPDELVAHSEDVLTLWDNFLHGHKES</sequence>
<reference evidence="2 3" key="1">
    <citation type="journal article" date="2018" name="New Phytol.">
        <title>Phylogenomics of Endogonaceae and evolution of mycorrhizas within Mucoromycota.</title>
        <authorList>
            <person name="Chang Y."/>
            <person name="Desiro A."/>
            <person name="Na H."/>
            <person name="Sandor L."/>
            <person name="Lipzen A."/>
            <person name="Clum A."/>
            <person name="Barry K."/>
            <person name="Grigoriev I.V."/>
            <person name="Martin F.M."/>
            <person name="Stajich J.E."/>
            <person name="Smith M.E."/>
            <person name="Bonito G."/>
            <person name="Spatafora J.W."/>
        </authorList>
    </citation>
    <scope>NUCLEOTIDE SEQUENCE [LARGE SCALE GENOMIC DNA]</scope>
    <source>
        <strain evidence="2 3">AD002</strain>
    </source>
</reference>
<dbReference type="Proteomes" id="UP000274822">
    <property type="component" value="Unassembled WGS sequence"/>
</dbReference>
<dbReference type="AlphaFoldDB" id="A0A433P7L2"/>
<keyword evidence="3" id="KW-1185">Reference proteome</keyword>
<evidence type="ECO:0000313" key="3">
    <source>
        <dbReference type="Proteomes" id="UP000274822"/>
    </source>
</evidence>
<organism evidence="2 3">
    <name type="scientific">Jimgerdemannia flammicorona</name>
    <dbReference type="NCBI Taxonomy" id="994334"/>
    <lineage>
        <taxon>Eukaryota</taxon>
        <taxon>Fungi</taxon>
        <taxon>Fungi incertae sedis</taxon>
        <taxon>Mucoromycota</taxon>
        <taxon>Mucoromycotina</taxon>
        <taxon>Endogonomycetes</taxon>
        <taxon>Endogonales</taxon>
        <taxon>Endogonaceae</taxon>
        <taxon>Jimgerdemannia</taxon>
    </lineage>
</organism>